<proteinExistence type="predicted"/>
<keyword evidence="2" id="KW-0560">Oxidoreductase</keyword>
<sequence length="152" mass="17196">MNDPARLADPTRPVHPDRQLPDVFQALLAVHKANDRHGLARPLRHLVHLRASQINGCAHCIRMHAREAREDGETDARLDHLAGWRHMDDYMPAERAALAWTEALTRLGGGCEPDFGALRAELRQHFSDEQIAALTVEVAMINQWNRIAISRH</sequence>
<gene>
    <name evidence="2" type="ORF">N800_07110</name>
</gene>
<dbReference type="STRING" id="1385517.N800_07110"/>
<dbReference type="OrthoDB" id="9801997at2"/>
<comment type="caution">
    <text evidence="2">The sequence shown here is derived from an EMBL/GenBank/DDBJ whole genome shotgun (WGS) entry which is preliminary data.</text>
</comment>
<evidence type="ECO:0000313" key="2">
    <source>
        <dbReference type="EMBL" id="KGM53665.1"/>
    </source>
</evidence>
<dbReference type="SUPFAM" id="SSF69118">
    <property type="entry name" value="AhpD-like"/>
    <property type="match status" value="1"/>
</dbReference>
<protein>
    <submittedName>
        <fullName evidence="2">Alkylhydroperoxidase</fullName>
    </submittedName>
</protein>
<dbReference type="AlphaFoldDB" id="A0A0A0ETU0"/>
<keyword evidence="3" id="KW-1185">Reference proteome</keyword>
<evidence type="ECO:0000313" key="3">
    <source>
        <dbReference type="Proteomes" id="UP000029998"/>
    </source>
</evidence>
<keyword evidence="2" id="KW-0575">Peroxidase</keyword>
<reference evidence="2 3" key="1">
    <citation type="submission" date="2013-08" db="EMBL/GenBank/DDBJ databases">
        <title>Genome sequencing of Lysobacter.</title>
        <authorList>
            <person name="Zhang S."/>
            <person name="Wang G."/>
        </authorList>
    </citation>
    <scope>NUCLEOTIDE SEQUENCE [LARGE SCALE GENOMIC DNA]</scope>
    <source>
        <strain evidence="2 3">GH1-9</strain>
    </source>
</reference>
<dbReference type="InterPro" id="IPR004675">
    <property type="entry name" value="AhpD_core"/>
</dbReference>
<dbReference type="Gene3D" id="1.20.1290.10">
    <property type="entry name" value="AhpD-like"/>
    <property type="match status" value="1"/>
</dbReference>
<dbReference type="InterPro" id="IPR029032">
    <property type="entry name" value="AhpD-like"/>
</dbReference>
<dbReference type="GO" id="GO:0051920">
    <property type="term" value="F:peroxiredoxin activity"/>
    <property type="evidence" value="ECO:0007669"/>
    <property type="project" value="InterPro"/>
</dbReference>
<dbReference type="PANTHER" id="PTHR34846:SF10">
    <property type="entry name" value="CYTOPLASMIC PROTEIN"/>
    <property type="match status" value="1"/>
</dbReference>
<name>A0A0A0ETU0_9GAMM</name>
<dbReference type="eggNOG" id="COG2128">
    <property type="taxonomic scope" value="Bacteria"/>
</dbReference>
<evidence type="ECO:0000259" key="1">
    <source>
        <dbReference type="Pfam" id="PF02627"/>
    </source>
</evidence>
<accession>A0A0A0ETU0</accession>
<dbReference type="NCBIfam" id="TIGR00778">
    <property type="entry name" value="ahpD_dom"/>
    <property type="match status" value="1"/>
</dbReference>
<dbReference type="Pfam" id="PF02627">
    <property type="entry name" value="CMD"/>
    <property type="match status" value="1"/>
</dbReference>
<dbReference type="Proteomes" id="UP000029998">
    <property type="component" value="Unassembled WGS sequence"/>
</dbReference>
<dbReference type="InterPro" id="IPR003779">
    <property type="entry name" value="CMD-like"/>
</dbReference>
<dbReference type="PANTHER" id="PTHR34846">
    <property type="entry name" value="4-CARBOXYMUCONOLACTONE DECARBOXYLASE FAMILY PROTEIN (AFU_ORTHOLOGUE AFUA_6G11590)"/>
    <property type="match status" value="1"/>
</dbReference>
<feature type="domain" description="Carboxymuconolactone decarboxylase-like" evidence="1">
    <location>
        <begin position="21"/>
        <end position="103"/>
    </location>
</feature>
<dbReference type="EMBL" id="AVPU01000023">
    <property type="protein sequence ID" value="KGM53665.1"/>
    <property type="molecule type" value="Genomic_DNA"/>
</dbReference>
<dbReference type="RefSeq" id="WP_036138848.1">
    <property type="nucleotide sequence ID" value="NZ_AVPU01000023.1"/>
</dbReference>
<organism evidence="2 3">
    <name type="scientific">Lysobacter daejeonensis GH1-9</name>
    <dbReference type="NCBI Taxonomy" id="1385517"/>
    <lineage>
        <taxon>Bacteria</taxon>
        <taxon>Pseudomonadati</taxon>
        <taxon>Pseudomonadota</taxon>
        <taxon>Gammaproteobacteria</taxon>
        <taxon>Lysobacterales</taxon>
        <taxon>Lysobacteraceae</taxon>
        <taxon>Aerolutibacter</taxon>
    </lineage>
</organism>